<sequence>MKTSGPSASATVLFNLLPSAMLILLRDLDGACFSVSLPHKITLEELKDLLFIRFYPRAKKRYICQSICDEIFDENARILSNGFGVKIINLMRIM</sequence>
<evidence type="ECO:0000313" key="3">
    <source>
        <dbReference type="Proteomes" id="UP000887013"/>
    </source>
</evidence>
<gene>
    <name evidence="2" type="ORF">NPIL_67241</name>
</gene>
<dbReference type="AlphaFoldDB" id="A0A8X6QVV0"/>
<name>A0A8X6QVV0_NEPPI</name>
<dbReference type="Proteomes" id="UP000887013">
    <property type="component" value="Unassembled WGS sequence"/>
</dbReference>
<comment type="caution">
    <text evidence="2">The sequence shown here is derived from an EMBL/GenBank/DDBJ whole genome shotgun (WGS) entry which is preliminary data.</text>
</comment>
<protein>
    <submittedName>
        <fullName evidence="2">Uncharacterized protein</fullName>
    </submittedName>
</protein>
<reference evidence="2" key="1">
    <citation type="submission" date="2020-08" db="EMBL/GenBank/DDBJ databases">
        <title>Multicomponent nature underlies the extraordinary mechanical properties of spider dragline silk.</title>
        <authorList>
            <person name="Kono N."/>
            <person name="Nakamura H."/>
            <person name="Mori M."/>
            <person name="Yoshida Y."/>
            <person name="Ohtoshi R."/>
            <person name="Malay A.D."/>
            <person name="Moran D.A.P."/>
            <person name="Tomita M."/>
            <person name="Numata K."/>
            <person name="Arakawa K."/>
        </authorList>
    </citation>
    <scope>NUCLEOTIDE SEQUENCE</scope>
</reference>
<proteinExistence type="predicted"/>
<evidence type="ECO:0000313" key="2">
    <source>
        <dbReference type="EMBL" id="GFU47038.1"/>
    </source>
</evidence>
<dbReference type="EMBL" id="BMAW01037112">
    <property type="protein sequence ID" value="GFU47038.1"/>
    <property type="molecule type" value="Genomic_DNA"/>
</dbReference>
<keyword evidence="1" id="KW-0732">Signal</keyword>
<organism evidence="2 3">
    <name type="scientific">Nephila pilipes</name>
    <name type="common">Giant wood spider</name>
    <name type="synonym">Nephila maculata</name>
    <dbReference type="NCBI Taxonomy" id="299642"/>
    <lineage>
        <taxon>Eukaryota</taxon>
        <taxon>Metazoa</taxon>
        <taxon>Ecdysozoa</taxon>
        <taxon>Arthropoda</taxon>
        <taxon>Chelicerata</taxon>
        <taxon>Arachnida</taxon>
        <taxon>Araneae</taxon>
        <taxon>Araneomorphae</taxon>
        <taxon>Entelegynae</taxon>
        <taxon>Araneoidea</taxon>
        <taxon>Nephilidae</taxon>
        <taxon>Nephila</taxon>
    </lineage>
</organism>
<feature type="signal peptide" evidence="1">
    <location>
        <begin position="1"/>
        <end position="30"/>
    </location>
</feature>
<evidence type="ECO:0000256" key="1">
    <source>
        <dbReference type="SAM" id="SignalP"/>
    </source>
</evidence>
<accession>A0A8X6QVV0</accession>
<keyword evidence="3" id="KW-1185">Reference proteome</keyword>
<feature type="chain" id="PRO_5036504338" evidence="1">
    <location>
        <begin position="31"/>
        <end position="94"/>
    </location>
</feature>